<dbReference type="Proteomes" id="UP001428341">
    <property type="component" value="Unassembled WGS sequence"/>
</dbReference>
<keyword evidence="2" id="KW-1185">Reference proteome</keyword>
<dbReference type="EMBL" id="JBCGBO010000002">
    <property type="protein sequence ID" value="KAK9223863.1"/>
    <property type="molecule type" value="Genomic_DNA"/>
</dbReference>
<comment type="caution">
    <text evidence="1">The sequence shown here is derived from an EMBL/GenBank/DDBJ whole genome shotgun (WGS) entry which is preliminary data.</text>
</comment>
<reference evidence="1 2" key="1">
    <citation type="submission" date="2024-05" db="EMBL/GenBank/DDBJ databases">
        <title>Haplotype-resolved chromosome-level genome assembly of Huyou (Citrus changshanensis).</title>
        <authorList>
            <person name="Miao C."/>
            <person name="Chen W."/>
            <person name="Wu Y."/>
            <person name="Wang L."/>
            <person name="Zhao S."/>
            <person name="Grierson D."/>
            <person name="Xu C."/>
            <person name="Chen K."/>
        </authorList>
    </citation>
    <scope>NUCLEOTIDE SEQUENCE [LARGE SCALE GENOMIC DNA]</scope>
    <source>
        <strain evidence="1">01-14</strain>
        <tissue evidence="1">Leaf</tissue>
    </source>
</reference>
<sequence length="69" mass="7804">MRLCTPCLLGFSLHELISVKLFGHGCPVMMVVFLCSKACYSREIVLIDIRMRVVEADCWELAQQLGNSE</sequence>
<accession>A0AAP0MZY7</accession>
<proteinExistence type="predicted"/>
<name>A0AAP0MZY7_9ROSI</name>
<organism evidence="1 2">
    <name type="scientific">Citrus x changshan-huyou</name>
    <dbReference type="NCBI Taxonomy" id="2935761"/>
    <lineage>
        <taxon>Eukaryota</taxon>
        <taxon>Viridiplantae</taxon>
        <taxon>Streptophyta</taxon>
        <taxon>Embryophyta</taxon>
        <taxon>Tracheophyta</taxon>
        <taxon>Spermatophyta</taxon>
        <taxon>Magnoliopsida</taxon>
        <taxon>eudicotyledons</taxon>
        <taxon>Gunneridae</taxon>
        <taxon>Pentapetalae</taxon>
        <taxon>rosids</taxon>
        <taxon>malvids</taxon>
        <taxon>Sapindales</taxon>
        <taxon>Rutaceae</taxon>
        <taxon>Aurantioideae</taxon>
        <taxon>Citrus</taxon>
    </lineage>
</organism>
<dbReference type="AlphaFoldDB" id="A0AAP0MZY7"/>
<gene>
    <name evidence="1" type="ORF">WN944_012312</name>
</gene>
<protein>
    <submittedName>
        <fullName evidence="1">Uncharacterized protein</fullName>
    </submittedName>
</protein>
<evidence type="ECO:0000313" key="1">
    <source>
        <dbReference type="EMBL" id="KAK9223863.1"/>
    </source>
</evidence>
<evidence type="ECO:0000313" key="2">
    <source>
        <dbReference type="Proteomes" id="UP001428341"/>
    </source>
</evidence>